<dbReference type="Gene3D" id="2.30.30.190">
    <property type="entry name" value="CAP Gly-rich-like domain"/>
    <property type="match status" value="3"/>
</dbReference>
<keyword evidence="8" id="KW-0645">Protease</keyword>
<evidence type="ECO:0000256" key="4">
    <source>
        <dbReference type="ARBA" id="ARBA00009085"/>
    </source>
</evidence>
<comment type="subcellular location">
    <subcellularLocation>
        <location evidence="2">Cytoplasm</location>
        <location evidence="2">Cytoskeleton</location>
        <location evidence="2">Microtubule organizing center</location>
        <location evidence="2">Centrosome</location>
    </subcellularLocation>
    <subcellularLocation>
        <location evidence="3">Cytoplasm</location>
        <location evidence="3">Perinuclear region</location>
    </subcellularLocation>
</comment>
<proteinExistence type="inferred from homology"/>
<dbReference type="EMBL" id="JAZGQO010000006">
    <property type="protein sequence ID" value="KAK6185502.1"/>
    <property type="molecule type" value="Genomic_DNA"/>
</dbReference>
<dbReference type="Pfam" id="PF01302">
    <property type="entry name" value="CAP_GLY"/>
    <property type="match status" value="3"/>
</dbReference>
<evidence type="ECO:0000256" key="2">
    <source>
        <dbReference type="ARBA" id="ARBA00004300"/>
    </source>
</evidence>
<dbReference type="GO" id="GO:0046872">
    <property type="term" value="F:metal ion binding"/>
    <property type="evidence" value="ECO:0007669"/>
    <property type="project" value="UniProtKB-KW"/>
</dbReference>
<keyword evidence="13" id="KW-0862">Zinc</keyword>
<dbReference type="GO" id="GO:0005813">
    <property type="term" value="C:centrosome"/>
    <property type="evidence" value="ECO:0007669"/>
    <property type="project" value="UniProtKB-SubCell"/>
</dbReference>
<feature type="region of interest" description="Disordered" evidence="14">
    <location>
        <begin position="387"/>
        <end position="430"/>
    </location>
</feature>
<dbReference type="InterPro" id="IPR001394">
    <property type="entry name" value="Peptidase_C19_UCH"/>
</dbReference>
<evidence type="ECO:0000256" key="14">
    <source>
        <dbReference type="SAM" id="MobiDB-lite"/>
    </source>
</evidence>
<dbReference type="FunFam" id="3.90.70.10:FF:000009">
    <property type="entry name" value="Putative ubiquitin carboxyl-terminal hydrolase CYLD"/>
    <property type="match status" value="1"/>
</dbReference>
<dbReference type="EC" id="3.4.19.12" evidence="5"/>
<feature type="domain" description="USP" evidence="15">
    <location>
        <begin position="584"/>
        <end position="952"/>
    </location>
</feature>
<organism evidence="17 18">
    <name type="scientific">Patella caerulea</name>
    <name type="common">Rayed Mediterranean limpet</name>
    <dbReference type="NCBI Taxonomy" id="87958"/>
    <lineage>
        <taxon>Eukaryota</taxon>
        <taxon>Metazoa</taxon>
        <taxon>Spiralia</taxon>
        <taxon>Lophotrochozoa</taxon>
        <taxon>Mollusca</taxon>
        <taxon>Gastropoda</taxon>
        <taxon>Patellogastropoda</taxon>
        <taxon>Patelloidea</taxon>
        <taxon>Patellidae</taxon>
        <taxon>Patella</taxon>
    </lineage>
</organism>
<dbReference type="InterPro" id="IPR028889">
    <property type="entry name" value="USP"/>
</dbReference>
<keyword evidence="9" id="KW-0479">Metal-binding</keyword>
<name>A0AAN8PU35_PATCE</name>
<dbReference type="Gene3D" id="3.90.70.10">
    <property type="entry name" value="Cysteine proteinases"/>
    <property type="match status" value="1"/>
</dbReference>
<feature type="domain" description="CAP-Gly" evidence="16">
    <location>
        <begin position="501"/>
        <end position="534"/>
    </location>
</feature>
<reference evidence="17 18" key="1">
    <citation type="submission" date="2024-01" db="EMBL/GenBank/DDBJ databases">
        <title>The genome of the rayed Mediterranean limpet Patella caerulea (Linnaeus, 1758).</title>
        <authorList>
            <person name="Anh-Thu Weber A."/>
            <person name="Halstead-Nussloch G."/>
        </authorList>
    </citation>
    <scope>NUCLEOTIDE SEQUENCE [LARGE SCALE GENOMIC DNA]</scope>
    <source>
        <strain evidence="17">AATW-2023a</strain>
        <tissue evidence="17">Whole specimen</tissue>
    </source>
</reference>
<evidence type="ECO:0000313" key="18">
    <source>
        <dbReference type="Proteomes" id="UP001347796"/>
    </source>
</evidence>
<gene>
    <name evidence="17" type="ORF">SNE40_007721</name>
</gene>
<dbReference type="PROSITE" id="PS50245">
    <property type="entry name" value="CAP_GLY_2"/>
    <property type="match status" value="2"/>
</dbReference>
<dbReference type="SUPFAM" id="SSF54001">
    <property type="entry name" value="Cysteine proteinases"/>
    <property type="match status" value="1"/>
</dbReference>
<keyword evidence="6" id="KW-0963">Cytoplasm</keyword>
<evidence type="ECO:0000256" key="12">
    <source>
        <dbReference type="ARBA" id="ARBA00022807"/>
    </source>
</evidence>
<sequence>MSIQHKSFILLSKKTGKKRDKLSSSLMRPKSKTEVLPGTLLRFFDEVTKGSTYYLCLVSVDSEPVEIECIPGEAEEIEQQVMDLLQSIPTCSDRLAVYNDKDWLAEGLAITRRAKPNGSLDEPAYVKLKMDSCLSPGTIRFVGKLPDLKGIYFGVELTDQLGKGTSDGKVKGYQYFKCPKDSAVFIPISKLRKHKEGFEQSELSKAKGSQYKLRKTTDKSHPECSLLIGDRVVWMRDTGKDVQPFDGTVKWIGTLPDAKDQSLTVGVEFDKPIGSGTGKYSDHRLFYAKQNHASLIPILGLLKADEFYPTGITNNIDADSGLYTESTAYSTILPDNSDTNRRPQVHSYTANNIQTLKPEKQISKTEHIIRKEKSDYSLERYSRMPIENKYTHRGSSHDDNGRYHSLSLNNGSTNKRPGRSTSDTHFGTNVLNENDYKEKGLNPMYEYSRLQDEERDIMTSKSRPTLVDTDLCEGWRVVVPLKQPVYGVIRWIGQYEGKEMAGIETDEEAVAGTDGTFNGYRYFNCAPKHAFFVPLVRCLKDRRFYTSLRSMSANGFGSIETPDIDADISPPTSLGHDMICGKNRGIQGHHNSCYLDSMLFSMFYFTPVFDDILYRARRPTDMEPYETVQKVIKDGIVNPLRRNHYVRADKVMKLRELLDKHSSILGMMNEEKDPEEFLVALLGDVMKADPLLHLSSGEHTYFYQLFMEKDDHLLLPTTQRLVEISCLQGNVKFKEVPSCLIIQMPRFGKDYKMYRRIIPSLELDISDILENSPRECNICGRLAEYECKDCYQGAGVPCLNSTAFCTACKERSHQHQTRRKHVQTEISIPSGYLDFIMKNSKMNANNEPEYTVPREKMELFAVICIQTSHYVSFVKCGSGKNAQWVFFDSMADRMGEQSGYNIPQVAPVPDLTHWLSEEKFEQLATTNDDDKHIPEHIRRLLGDAYMCMYQSTDVMRFK</sequence>
<dbReference type="GO" id="GO:0006508">
    <property type="term" value="P:proteolysis"/>
    <property type="evidence" value="ECO:0007669"/>
    <property type="project" value="UniProtKB-KW"/>
</dbReference>
<dbReference type="SUPFAM" id="SSF74924">
    <property type="entry name" value="Cap-Gly domain"/>
    <property type="match status" value="3"/>
</dbReference>
<dbReference type="PANTHER" id="PTHR11830">
    <property type="entry name" value="40S RIBOSOMAL PROTEIN S3A"/>
    <property type="match status" value="1"/>
</dbReference>
<dbReference type="Pfam" id="PF00443">
    <property type="entry name" value="UCH"/>
    <property type="match status" value="1"/>
</dbReference>
<dbReference type="Proteomes" id="UP001347796">
    <property type="component" value="Unassembled WGS sequence"/>
</dbReference>
<keyword evidence="11" id="KW-0378">Hydrolase</keyword>
<dbReference type="InterPro" id="IPR000938">
    <property type="entry name" value="CAP-Gly_domain"/>
</dbReference>
<dbReference type="PROSITE" id="PS50235">
    <property type="entry name" value="USP_3"/>
    <property type="match status" value="1"/>
</dbReference>
<dbReference type="InterPro" id="IPR036859">
    <property type="entry name" value="CAP-Gly_dom_sf"/>
</dbReference>
<evidence type="ECO:0000256" key="3">
    <source>
        <dbReference type="ARBA" id="ARBA00004556"/>
    </source>
</evidence>
<evidence type="ECO:0000256" key="6">
    <source>
        <dbReference type="ARBA" id="ARBA00022490"/>
    </source>
</evidence>
<evidence type="ECO:0000259" key="16">
    <source>
        <dbReference type="PROSITE" id="PS50245"/>
    </source>
</evidence>
<dbReference type="GO" id="GO:0016579">
    <property type="term" value="P:protein deubiquitination"/>
    <property type="evidence" value="ECO:0007669"/>
    <property type="project" value="InterPro"/>
</dbReference>
<evidence type="ECO:0000256" key="10">
    <source>
        <dbReference type="ARBA" id="ARBA00022786"/>
    </source>
</evidence>
<comment type="similarity">
    <text evidence="4">Belongs to the peptidase C19 family.</text>
</comment>
<protein>
    <recommendedName>
        <fullName evidence="5">ubiquitinyl hydrolase 1</fullName>
        <ecNumber evidence="5">3.4.19.12</ecNumber>
    </recommendedName>
</protein>
<dbReference type="GO" id="GO:0004843">
    <property type="term" value="F:cysteine-type deubiquitinase activity"/>
    <property type="evidence" value="ECO:0007669"/>
    <property type="project" value="UniProtKB-EC"/>
</dbReference>
<dbReference type="AlphaFoldDB" id="A0AAN8PU35"/>
<evidence type="ECO:0000256" key="5">
    <source>
        <dbReference type="ARBA" id="ARBA00012759"/>
    </source>
</evidence>
<keyword evidence="10" id="KW-0833">Ubl conjugation pathway</keyword>
<feature type="compositionally biased region" description="Polar residues" evidence="14">
    <location>
        <begin position="406"/>
        <end position="430"/>
    </location>
</feature>
<evidence type="ECO:0000256" key="9">
    <source>
        <dbReference type="ARBA" id="ARBA00022723"/>
    </source>
</evidence>
<evidence type="ECO:0000256" key="7">
    <source>
        <dbReference type="ARBA" id="ARBA00022553"/>
    </source>
</evidence>
<evidence type="ECO:0000256" key="1">
    <source>
        <dbReference type="ARBA" id="ARBA00000707"/>
    </source>
</evidence>
<dbReference type="GO" id="GO:0048471">
    <property type="term" value="C:perinuclear region of cytoplasm"/>
    <property type="evidence" value="ECO:0007669"/>
    <property type="project" value="UniProtKB-SubCell"/>
</dbReference>
<dbReference type="SMART" id="SM01052">
    <property type="entry name" value="CAP_GLY"/>
    <property type="match status" value="3"/>
</dbReference>
<evidence type="ECO:0000256" key="8">
    <source>
        <dbReference type="ARBA" id="ARBA00022670"/>
    </source>
</evidence>
<evidence type="ECO:0000259" key="15">
    <source>
        <dbReference type="PROSITE" id="PS50235"/>
    </source>
</evidence>
<evidence type="ECO:0000256" key="13">
    <source>
        <dbReference type="ARBA" id="ARBA00022833"/>
    </source>
</evidence>
<keyword evidence="12" id="KW-0788">Thiol protease</keyword>
<comment type="caution">
    <text evidence="17">The sequence shown here is derived from an EMBL/GenBank/DDBJ whole genome shotgun (WGS) entry which is preliminary data.</text>
</comment>
<evidence type="ECO:0000256" key="11">
    <source>
        <dbReference type="ARBA" id="ARBA00022801"/>
    </source>
</evidence>
<accession>A0AAN8PU35</accession>
<keyword evidence="7" id="KW-0597">Phosphoprotein</keyword>
<dbReference type="InterPro" id="IPR038765">
    <property type="entry name" value="Papain-like_cys_pep_sf"/>
</dbReference>
<comment type="catalytic activity">
    <reaction evidence="1">
        <text>Thiol-dependent hydrolysis of ester, thioester, amide, peptide and isopeptide bonds formed by the C-terminal Gly of ubiquitin (a 76-residue protein attached to proteins as an intracellular targeting signal).</text>
        <dbReference type="EC" id="3.4.19.12"/>
    </reaction>
</comment>
<keyword evidence="18" id="KW-1185">Reference proteome</keyword>
<evidence type="ECO:0000313" key="17">
    <source>
        <dbReference type="EMBL" id="KAK6185502.1"/>
    </source>
</evidence>
<feature type="domain" description="CAP-Gly" evidence="16">
    <location>
        <begin position="143"/>
        <end position="187"/>
    </location>
</feature>